<dbReference type="OrthoDB" id="2789670at2759"/>
<evidence type="ECO:0000256" key="10">
    <source>
        <dbReference type="RuleBase" id="RU000461"/>
    </source>
</evidence>
<organism evidence="11 12">
    <name type="scientific">Sistotremastrum suecicum HHB10207 ss-3</name>
    <dbReference type="NCBI Taxonomy" id="1314776"/>
    <lineage>
        <taxon>Eukaryota</taxon>
        <taxon>Fungi</taxon>
        <taxon>Dikarya</taxon>
        <taxon>Basidiomycota</taxon>
        <taxon>Agaricomycotina</taxon>
        <taxon>Agaricomycetes</taxon>
        <taxon>Sistotremastrales</taxon>
        <taxon>Sistotremastraceae</taxon>
        <taxon>Sistotremastrum</taxon>
    </lineage>
</organism>
<evidence type="ECO:0000256" key="7">
    <source>
        <dbReference type="ARBA" id="ARBA00023004"/>
    </source>
</evidence>
<evidence type="ECO:0000313" key="11">
    <source>
        <dbReference type="EMBL" id="KZT33273.1"/>
    </source>
</evidence>
<feature type="binding site" description="axial binding residue" evidence="9">
    <location>
        <position position="106"/>
    </location>
    <ligand>
        <name>heme</name>
        <dbReference type="ChEBI" id="CHEBI:30413"/>
    </ligand>
    <ligandPart>
        <name>Fe</name>
        <dbReference type="ChEBI" id="CHEBI:18248"/>
    </ligandPart>
</feature>
<evidence type="ECO:0000313" key="12">
    <source>
        <dbReference type="Proteomes" id="UP000076798"/>
    </source>
</evidence>
<dbReference type="InterPro" id="IPR036396">
    <property type="entry name" value="Cyt_P450_sf"/>
</dbReference>
<dbReference type="InterPro" id="IPR017972">
    <property type="entry name" value="Cyt_P450_CS"/>
</dbReference>
<dbReference type="Proteomes" id="UP000076798">
    <property type="component" value="Unassembled WGS sequence"/>
</dbReference>
<dbReference type="PANTHER" id="PTHR46300:SF7">
    <property type="entry name" value="P450, PUTATIVE (EUROFUNG)-RELATED"/>
    <property type="match status" value="1"/>
</dbReference>
<comment type="similarity">
    <text evidence="3 10">Belongs to the cytochrome P450 family.</text>
</comment>
<dbReference type="InterPro" id="IPR001128">
    <property type="entry name" value="Cyt_P450"/>
</dbReference>
<dbReference type="Pfam" id="PF00067">
    <property type="entry name" value="p450"/>
    <property type="match status" value="1"/>
</dbReference>
<dbReference type="GO" id="GO:0020037">
    <property type="term" value="F:heme binding"/>
    <property type="evidence" value="ECO:0007669"/>
    <property type="project" value="InterPro"/>
</dbReference>
<evidence type="ECO:0000256" key="6">
    <source>
        <dbReference type="ARBA" id="ARBA00023002"/>
    </source>
</evidence>
<dbReference type="InterPro" id="IPR050364">
    <property type="entry name" value="Cytochrome_P450_fung"/>
</dbReference>
<name>A0A165YI10_9AGAM</name>
<evidence type="ECO:0000256" key="5">
    <source>
        <dbReference type="ARBA" id="ARBA00022723"/>
    </source>
</evidence>
<dbReference type="Gene3D" id="1.10.630.10">
    <property type="entry name" value="Cytochrome P450"/>
    <property type="match status" value="1"/>
</dbReference>
<keyword evidence="4 9" id="KW-0349">Heme</keyword>
<comment type="pathway">
    <text evidence="2">Secondary metabolite biosynthesis.</text>
</comment>
<feature type="non-terminal residue" evidence="11">
    <location>
        <position position="1"/>
    </location>
</feature>
<accession>A0A165YI10</accession>
<dbReference type="GO" id="GO:0004497">
    <property type="term" value="F:monooxygenase activity"/>
    <property type="evidence" value="ECO:0007669"/>
    <property type="project" value="UniProtKB-KW"/>
</dbReference>
<dbReference type="GO" id="GO:0016705">
    <property type="term" value="F:oxidoreductase activity, acting on paired donors, with incorporation or reduction of molecular oxygen"/>
    <property type="evidence" value="ECO:0007669"/>
    <property type="project" value="InterPro"/>
</dbReference>
<evidence type="ECO:0000256" key="9">
    <source>
        <dbReference type="PIRSR" id="PIRSR602401-1"/>
    </source>
</evidence>
<dbReference type="SUPFAM" id="SSF48264">
    <property type="entry name" value="Cytochrome P450"/>
    <property type="match status" value="1"/>
</dbReference>
<evidence type="ECO:0000256" key="3">
    <source>
        <dbReference type="ARBA" id="ARBA00010617"/>
    </source>
</evidence>
<keyword evidence="12" id="KW-1185">Reference proteome</keyword>
<reference evidence="11 12" key="1">
    <citation type="journal article" date="2016" name="Mol. Biol. Evol.">
        <title>Comparative Genomics of Early-Diverging Mushroom-Forming Fungi Provides Insights into the Origins of Lignocellulose Decay Capabilities.</title>
        <authorList>
            <person name="Nagy L.G."/>
            <person name="Riley R."/>
            <person name="Tritt A."/>
            <person name="Adam C."/>
            <person name="Daum C."/>
            <person name="Floudas D."/>
            <person name="Sun H."/>
            <person name="Yadav J.S."/>
            <person name="Pangilinan J."/>
            <person name="Larsson K.H."/>
            <person name="Matsuura K."/>
            <person name="Barry K."/>
            <person name="Labutti K."/>
            <person name="Kuo R."/>
            <person name="Ohm R.A."/>
            <person name="Bhattacharya S.S."/>
            <person name="Shirouzu T."/>
            <person name="Yoshinaga Y."/>
            <person name="Martin F.M."/>
            <person name="Grigoriev I.V."/>
            <person name="Hibbett D.S."/>
        </authorList>
    </citation>
    <scope>NUCLEOTIDE SEQUENCE [LARGE SCALE GENOMIC DNA]</scope>
    <source>
        <strain evidence="11 12">HHB10207 ss-3</strain>
    </source>
</reference>
<keyword evidence="8 10" id="KW-0503">Monooxygenase</keyword>
<evidence type="ECO:0000256" key="1">
    <source>
        <dbReference type="ARBA" id="ARBA00001971"/>
    </source>
</evidence>
<proteinExistence type="inferred from homology"/>
<dbReference type="AlphaFoldDB" id="A0A165YI10"/>
<comment type="cofactor">
    <cofactor evidence="1 9">
        <name>heme</name>
        <dbReference type="ChEBI" id="CHEBI:30413"/>
    </cofactor>
</comment>
<sequence length="159" mass="18106">IPNLEDRGSLDFVDAILMEIQRWRPVVPGGIAHRSREDDIYKGIFIPKGTMIIPNTIGILYNREEFPEPEVFNPYRFLTSKGNEYTLRKGVHNPLDTAFGYGPRICPGRHFATSWLWLAIATILTVFDISPEVDAAGNDILPDLEYVPVVVRYIFRVSN</sequence>
<keyword evidence="7 9" id="KW-0408">Iron</keyword>
<gene>
    <name evidence="11" type="ORF">SISSUDRAFT_993258</name>
</gene>
<evidence type="ECO:0000256" key="4">
    <source>
        <dbReference type="ARBA" id="ARBA00022617"/>
    </source>
</evidence>
<keyword evidence="5 9" id="KW-0479">Metal-binding</keyword>
<dbReference type="PROSITE" id="PS00086">
    <property type="entry name" value="CYTOCHROME_P450"/>
    <property type="match status" value="1"/>
</dbReference>
<protein>
    <submittedName>
        <fullName evidence="11">Cytochrome P450</fullName>
    </submittedName>
</protein>
<evidence type="ECO:0000256" key="2">
    <source>
        <dbReference type="ARBA" id="ARBA00005179"/>
    </source>
</evidence>
<dbReference type="STRING" id="1314776.A0A165YI10"/>
<dbReference type="PRINTS" id="PR00463">
    <property type="entry name" value="EP450I"/>
</dbReference>
<dbReference type="PANTHER" id="PTHR46300">
    <property type="entry name" value="P450, PUTATIVE (EUROFUNG)-RELATED-RELATED"/>
    <property type="match status" value="1"/>
</dbReference>
<evidence type="ECO:0000256" key="8">
    <source>
        <dbReference type="ARBA" id="ARBA00023033"/>
    </source>
</evidence>
<dbReference type="EMBL" id="KV428252">
    <property type="protein sequence ID" value="KZT33273.1"/>
    <property type="molecule type" value="Genomic_DNA"/>
</dbReference>
<dbReference type="InterPro" id="IPR002401">
    <property type="entry name" value="Cyt_P450_E_grp-I"/>
</dbReference>
<dbReference type="GO" id="GO:0005506">
    <property type="term" value="F:iron ion binding"/>
    <property type="evidence" value="ECO:0007669"/>
    <property type="project" value="InterPro"/>
</dbReference>
<keyword evidence="6 10" id="KW-0560">Oxidoreductase</keyword>